<evidence type="ECO:0000256" key="1">
    <source>
        <dbReference type="ARBA" id="ARBA00022722"/>
    </source>
</evidence>
<dbReference type="PANTHER" id="PTHR39953">
    <property type="entry name" value="RE54151P"/>
    <property type="match status" value="1"/>
</dbReference>
<evidence type="ECO:0000256" key="2">
    <source>
        <dbReference type="ARBA" id="ARBA00022759"/>
    </source>
</evidence>
<dbReference type="EMBL" id="CAACVG010008165">
    <property type="protein sequence ID" value="VEN48761.1"/>
    <property type="molecule type" value="Genomic_DNA"/>
</dbReference>
<dbReference type="InterPro" id="IPR011335">
    <property type="entry name" value="Restrct_endonuc-II-like"/>
</dbReference>
<dbReference type="Proteomes" id="UP000410492">
    <property type="component" value="Unassembled WGS sequence"/>
</dbReference>
<keyword evidence="1" id="KW-0540">Nuclease</keyword>
<dbReference type="GO" id="GO:0004527">
    <property type="term" value="F:exonuclease activity"/>
    <property type="evidence" value="ECO:0007669"/>
    <property type="project" value="UniProtKB-KW"/>
</dbReference>
<dbReference type="Gene3D" id="3.90.320.10">
    <property type="match status" value="1"/>
</dbReference>
<evidence type="ECO:0000256" key="3">
    <source>
        <dbReference type="ARBA" id="ARBA00022801"/>
    </source>
</evidence>
<evidence type="ECO:0000313" key="5">
    <source>
        <dbReference type="EMBL" id="VEN48761.1"/>
    </source>
</evidence>
<protein>
    <recommendedName>
        <fullName evidence="7">SWIM-type domain-containing protein</fullName>
    </recommendedName>
</protein>
<reference evidence="5 6" key="1">
    <citation type="submission" date="2019-01" db="EMBL/GenBank/DDBJ databases">
        <authorList>
            <person name="Sayadi A."/>
        </authorList>
    </citation>
    <scope>NUCLEOTIDE SEQUENCE [LARGE SCALE GENOMIC DNA]</scope>
</reference>
<keyword evidence="6" id="KW-1185">Reference proteome</keyword>
<proteinExistence type="predicted"/>
<dbReference type="GO" id="GO:0004519">
    <property type="term" value="F:endonuclease activity"/>
    <property type="evidence" value="ECO:0007669"/>
    <property type="project" value="UniProtKB-KW"/>
</dbReference>
<keyword evidence="2" id="KW-0255">Endonuclease</keyword>
<keyword evidence="3" id="KW-0378">Hydrolase</keyword>
<dbReference type="OrthoDB" id="261614at2759"/>
<dbReference type="SUPFAM" id="SSF52980">
    <property type="entry name" value="Restriction endonuclease-like"/>
    <property type="match status" value="1"/>
</dbReference>
<dbReference type="Pfam" id="PF01771">
    <property type="entry name" value="Viral_alk_exo"/>
    <property type="match status" value="1"/>
</dbReference>
<dbReference type="GO" id="GO:0006281">
    <property type="term" value="P:DNA repair"/>
    <property type="evidence" value="ECO:0007669"/>
    <property type="project" value="UniProtKB-ARBA"/>
</dbReference>
<sequence length="300" mass="34330">MEEGFVKGQSDNLPKIDIYTVMEFFSTNSSYTSAEIKGVKLWKAGRESYREDAIGYVQVKREGTKCIVKCRVTPEHKVKSKPYHCTLVCDENDETIESVLCHDCAAKQGGCKHSVAFLIWLFKKSEEPASTSVKCYWMKPALSKVGSSIKFIKAKDFKNESSANSNIEEDPSFLNKFVNECKRRQNNKTQLMTYFTDVRIEMKGSLHYLLCKYNSSNNILCVKEFIEFCKHNISEQQCILIEKATKDQSDSPSWFELRYGRITASIAHEASKCKTFDGVLMEKILGSYQFREPIAIKRGI</sequence>
<dbReference type="InterPro" id="IPR011604">
    <property type="entry name" value="PDDEXK-like_dom_sf"/>
</dbReference>
<evidence type="ECO:0000256" key="4">
    <source>
        <dbReference type="ARBA" id="ARBA00022839"/>
    </source>
</evidence>
<accession>A0A653CLT5</accession>
<gene>
    <name evidence="5" type="ORF">CALMAC_LOCUS10105</name>
</gene>
<dbReference type="AlphaFoldDB" id="A0A653CLT5"/>
<evidence type="ECO:0008006" key="7">
    <source>
        <dbReference type="Google" id="ProtNLM"/>
    </source>
</evidence>
<organism evidence="5 6">
    <name type="scientific">Callosobruchus maculatus</name>
    <name type="common">Southern cowpea weevil</name>
    <name type="synonym">Pulse bruchid</name>
    <dbReference type="NCBI Taxonomy" id="64391"/>
    <lineage>
        <taxon>Eukaryota</taxon>
        <taxon>Metazoa</taxon>
        <taxon>Ecdysozoa</taxon>
        <taxon>Arthropoda</taxon>
        <taxon>Hexapoda</taxon>
        <taxon>Insecta</taxon>
        <taxon>Pterygota</taxon>
        <taxon>Neoptera</taxon>
        <taxon>Endopterygota</taxon>
        <taxon>Coleoptera</taxon>
        <taxon>Polyphaga</taxon>
        <taxon>Cucujiformia</taxon>
        <taxon>Chrysomeloidea</taxon>
        <taxon>Chrysomelidae</taxon>
        <taxon>Bruchinae</taxon>
        <taxon>Bruchini</taxon>
        <taxon>Callosobruchus</taxon>
    </lineage>
</organism>
<evidence type="ECO:0000313" key="6">
    <source>
        <dbReference type="Proteomes" id="UP000410492"/>
    </source>
</evidence>
<dbReference type="InterPro" id="IPR034720">
    <property type="entry name" value="Viral_alk_exo"/>
</dbReference>
<keyword evidence="4" id="KW-0269">Exonuclease</keyword>
<name>A0A653CLT5_CALMS</name>
<dbReference type="PANTHER" id="PTHR39953:SF1">
    <property type="entry name" value="RE54151P"/>
    <property type="match status" value="1"/>
</dbReference>